<feature type="signal peptide" evidence="1">
    <location>
        <begin position="1"/>
        <end position="32"/>
    </location>
</feature>
<dbReference type="AlphaFoldDB" id="A0A7M2X102"/>
<keyword evidence="1" id="KW-0732">Signal</keyword>
<dbReference type="CDD" id="cd05483">
    <property type="entry name" value="retropepsin_like_bacteria"/>
    <property type="match status" value="1"/>
</dbReference>
<evidence type="ECO:0000313" key="2">
    <source>
        <dbReference type="EMBL" id="QOV91349.1"/>
    </source>
</evidence>
<dbReference type="GO" id="GO:0008233">
    <property type="term" value="F:peptidase activity"/>
    <property type="evidence" value="ECO:0007669"/>
    <property type="project" value="UniProtKB-KW"/>
</dbReference>
<dbReference type="Gene3D" id="2.40.70.10">
    <property type="entry name" value="Acid Proteases"/>
    <property type="match status" value="1"/>
</dbReference>
<dbReference type="InterPro" id="IPR034122">
    <property type="entry name" value="Retropepsin-like_bacterial"/>
</dbReference>
<dbReference type="InterPro" id="IPR021109">
    <property type="entry name" value="Peptidase_aspartic_dom_sf"/>
</dbReference>
<keyword evidence="2" id="KW-0378">Hydrolase</keyword>
<sequence length="357" mass="38449">MSKRFAMKTVFRSVVVVAGGLLVSAGLTSVWAADATAPAAAPSTKPAYTPNDLNKTGALYLLKAEAELADGMKELAALNAKMVAEQRSRDKVNVQINKAKTVFAQADAARRAELEKLAKVTDAFQNNQIVAKIQTLDGHMRDAMKYKDEQEKELAKIGDEARTKYINGVVDMAAKADAISAGYAALAKDEELAKKLTAEKAKLGPSPDFTGRYALLKRWRTPIFAENIKLTFEGKVPTVDVTLNGSTVRKMVVDSGASYVCIPASLAKAMELIPGKDDPTVTMQLADGKLVDGKLTKLKSVRVGTFELKDVECAVLPAELVAAEPLLGGSFLNAFSYKIDIGKEELHLSRIDDGKKK</sequence>
<keyword evidence="2" id="KW-0645">Protease</keyword>
<dbReference type="RefSeq" id="WP_206294593.1">
    <property type="nucleotide sequence ID" value="NZ_CP063458.1"/>
</dbReference>
<name>A0A7M2X102_9BACT</name>
<dbReference type="Pfam" id="PF13975">
    <property type="entry name" value="gag-asp_proteas"/>
    <property type="match status" value="1"/>
</dbReference>
<accession>A0A7M2X102</accession>
<dbReference type="KEGG" id="hbs:IPV69_08350"/>
<evidence type="ECO:0000313" key="3">
    <source>
        <dbReference type="Proteomes" id="UP000593765"/>
    </source>
</evidence>
<dbReference type="Proteomes" id="UP000593765">
    <property type="component" value="Chromosome"/>
</dbReference>
<proteinExistence type="predicted"/>
<gene>
    <name evidence="2" type="ORF">IPV69_08350</name>
</gene>
<dbReference type="GO" id="GO:0006508">
    <property type="term" value="P:proteolysis"/>
    <property type="evidence" value="ECO:0007669"/>
    <property type="project" value="UniProtKB-KW"/>
</dbReference>
<feature type="chain" id="PRO_5034647952" evidence="1">
    <location>
        <begin position="33"/>
        <end position="357"/>
    </location>
</feature>
<reference evidence="2 3" key="1">
    <citation type="submission" date="2020-10" db="EMBL/GenBank/DDBJ databases">
        <title>Wide distribution of Phycisphaera-like planctomycetes from WD2101 soil group in peatlands and genome analysis of the first cultivated representative.</title>
        <authorList>
            <person name="Dedysh S.N."/>
            <person name="Beletsky A.V."/>
            <person name="Ivanova A."/>
            <person name="Kulichevskaya I.S."/>
            <person name="Suzina N.E."/>
            <person name="Philippov D.A."/>
            <person name="Rakitin A.L."/>
            <person name="Mardanov A.V."/>
            <person name="Ravin N.V."/>
        </authorList>
    </citation>
    <scope>NUCLEOTIDE SEQUENCE [LARGE SCALE GENOMIC DNA]</scope>
    <source>
        <strain evidence="2 3">M1803</strain>
    </source>
</reference>
<evidence type="ECO:0000256" key="1">
    <source>
        <dbReference type="SAM" id="SignalP"/>
    </source>
</evidence>
<protein>
    <submittedName>
        <fullName evidence="2">Retroviral-like aspartic protease family protein</fullName>
    </submittedName>
</protein>
<organism evidence="2 3">
    <name type="scientific">Humisphaera borealis</name>
    <dbReference type="NCBI Taxonomy" id="2807512"/>
    <lineage>
        <taxon>Bacteria</taxon>
        <taxon>Pseudomonadati</taxon>
        <taxon>Planctomycetota</taxon>
        <taxon>Phycisphaerae</taxon>
        <taxon>Tepidisphaerales</taxon>
        <taxon>Tepidisphaeraceae</taxon>
        <taxon>Humisphaera</taxon>
    </lineage>
</organism>
<dbReference type="EMBL" id="CP063458">
    <property type="protein sequence ID" value="QOV91349.1"/>
    <property type="molecule type" value="Genomic_DNA"/>
</dbReference>
<keyword evidence="3" id="KW-1185">Reference proteome</keyword>
<dbReference type="SUPFAM" id="SSF50630">
    <property type="entry name" value="Acid proteases"/>
    <property type="match status" value="1"/>
</dbReference>